<accession>A0ABY2RK54</accession>
<protein>
    <submittedName>
        <fullName evidence="2">Sensor domain-containing protein</fullName>
    </submittedName>
</protein>
<dbReference type="EMBL" id="SUMD01000005">
    <property type="protein sequence ID" value="TJZ78067.1"/>
    <property type="molecule type" value="Genomic_DNA"/>
</dbReference>
<sequence length="247" mass="24546">MMRGTRVLACAAAALPLLAGCGGSGGEEASSSLPPLPAQVTASATAGAGPITDPARLKAALLTTADLPAGFAPLADPVQDLGLPPAPEYDAADRSSTDPQACAAVLREVADQVPGSTARAVARYGGPDFTSVDIDAASYPDGGAAGALARVQETLSGCTEYRGTDADGFEVQYRVGGLEQPAVGDASVAVRLLTSSDGVTMTSDVIIAQVGSTLVQLVASGQQPIGQDLLARLARTAADRVGAAAPM</sequence>
<gene>
    <name evidence="2" type="ORF">FCG67_11590</name>
</gene>
<evidence type="ECO:0000313" key="2">
    <source>
        <dbReference type="EMBL" id="TJZ78067.1"/>
    </source>
</evidence>
<keyword evidence="3" id="KW-1185">Reference proteome</keyword>
<organism evidence="2 3">
    <name type="scientific">Rhodococcus oryzae</name>
    <dbReference type="NCBI Taxonomy" id="2571143"/>
    <lineage>
        <taxon>Bacteria</taxon>
        <taxon>Bacillati</taxon>
        <taxon>Actinomycetota</taxon>
        <taxon>Actinomycetes</taxon>
        <taxon>Mycobacteriales</taxon>
        <taxon>Nocardiaceae</taxon>
        <taxon>Rhodococcus</taxon>
    </lineage>
</organism>
<reference evidence="2 3" key="1">
    <citation type="submission" date="2019-04" db="EMBL/GenBank/DDBJ databases">
        <title>Rhodococcus oryzae sp. nov., a novel actinomycete isolated from rhizosphere soil of rice (Oryza sativa L.).</title>
        <authorList>
            <person name="Li C."/>
        </authorList>
    </citation>
    <scope>NUCLEOTIDE SEQUENCE [LARGE SCALE GENOMIC DNA]</scope>
    <source>
        <strain evidence="2 3">NEAU-CX67</strain>
    </source>
</reference>
<evidence type="ECO:0000313" key="3">
    <source>
        <dbReference type="Proteomes" id="UP000305109"/>
    </source>
</evidence>
<name>A0ABY2RK54_9NOCA</name>
<feature type="signal peptide" evidence="1">
    <location>
        <begin position="1"/>
        <end position="19"/>
    </location>
</feature>
<dbReference type="PROSITE" id="PS51257">
    <property type="entry name" value="PROKAR_LIPOPROTEIN"/>
    <property type="match status" value="1"/>
</dbReference>
<keyword evidence="1" id="KW-0732">Signal</keyword>
<comment type="caution">
    <text evidence="2">The sequence shown here is derived from an EMBL/GenBank/DDBJ whole genome shotgun (WGS) entry which is preliminary data.</text>
</comment>
<dbReference type="Proteomes" id="UP000305109">
    <property type="component" value="Unassembled WGS sequence"/>
</dbReference>
<proteinExistence type="predicted"/>
<evidence type="ECO:0000256" key="1">
    <source>
        <dbReference type="SAM" id="SignalP"/>
    </source>
</evidence>
<feature type="chain" id="PRO_5045660515" evidence="1">
    <location>
        <begin position="20"/>
        <end position="247"/>
    </location>
</feature>